<dbReference type="InterPro" id="IPR050879">
    <property type="entry name" value="Acyltransferase_3"/>
</dbReference>
<keyword evidence="1" id="KW-0812">Transmembrane</keyword>
<evidence type="ECO:0000313" key="3">
    <source>
        <dbReference type="EMBL" id="AXK81203.1"/>
    </source>
</evidence>
<gene>
    <name evidence="3" type="ORF">DW352_12170</name>
</gene>
<feature type="transmembrane region" description="Helical" evidence="1">
    <location>
        <begin position="157"/>
        <end position="175"/>
    </location>
</feature>
<feature type="transmembrane region" description="Helical" evidence="1">
    <location>
        <begin position="59"/>
        <end position="79"/>
    </location>
</feature>
<proteinExistence type="predicted"/>
<feature type="transmembrane region" description="Helical" evidence="1">
    <location>
        <begin position="243"/>
        <end position="261"/>
    </location>
</feature>
<feature type="transmembrane region" description="Helical" evidence="1">
    <location>
        <begin position="100"/>
        <end position="122"/>
    </location>
</feature>
<dbReference type="InterPro" id="IPR002656">
    <property type="entry name" value="Acyl_transf_3_dom"/>
</dbReference>
<keyword evidence="1" id="KW-1133">Transmembrane helix</keyword>
<dbReference type="Pfam" id="PF01757">
    <property type="entry name" value="Acyl_transf_3"/>
    <property type="match status" value="1"/>
</dbReference>
<dbReference type="GO" id="GO:0016020">
    <property type="term" value="C:membrane"/>
    <property type="evidence" value="ECO:0007669"/>
    <property type="project" value="TreeGrafter"/>
</dbReference>
<dbReference type="PANTHER" id="PTHR23028:SF131">
    <property type="entry name" value="BLR2367 PROTEIN"/>
    <property type="match status" value="1"/>
</dbReference>
<reference evidence="3 4" key="1">
    <citation type="submission" date="2018-07" db="EMBL/GenBank/DDBJ databases">
        <authorList>
            <person name="Quirk P.G."/>
            <person name="Krulwich T.A."/>
        </authorList>
    </citation>
    <scope>NUCLEOTIDE SEQUENCE [LARGE SCALE GENOMIC DNA]</scope>
    <source>
        <strain evidence="3 4">CC-BB4</strain>
    </source>
</reference>
<dbReference type="GO" id="GO:0016747">
    <property type="term" value="F:acyltransferase activity, transferring groups other than amino-acyl groups"/>
    <property type="evidence" value="ECO:0007669"/>
    <property type="project" value="InterPro"/>
</dbReference>
<feature type="transmembrane region" description="Helical" evidence="1">
    <location>
        <begin position="182"/>
        <end position="203"/>
    </location>
</feature>
<name>A0A345ZWA6_9HYPH</name>
<keyword evidence="4" id="KW-1185">Reference proteome</keyword>
<feature type="transmembrane region" description="Helical" evidence="1">
    <location>
        <begin position="215"/>
        <end position="231"/>
    </location>
</feature>
<dbReference type="Proteomes" id="UP000254889">
    <property type="component" value="Chromosome"/>
</dbReference>
<dbReference type="RefSeq" id="WP_115691582.1">
    <property type="nucleotide sequence ID" value="NZ_CP031417.1"/>
</dbReference>
<sequence>MASVDISGQSRARGRDEPAAPHLDALRILASAGIVILHYADYVQDIPFGRFIFLHVRHFNLFVDLFFVISGFVIASQYLGRVSDRGAVGRFLWRRLARIYPLHLVTLGFYVAVALLFTFGHAHVDNPSRYPLSDIPAQVLLLHAIDGQRLTFNFPSWSLSAEMVCYLLFPLMAFVGLRRPRLIVVAAVAAAAVLTLYCVATRVEPWPDWINQGGAWRALPAFLLGVALHLFRDRVARMPIGVVLLPAFVLFIVGGGVMPIYAAVALVYVVAIAAVQCDLSGAITVLSRSGVGRWAHLTYSIYMLHMPVATMVITVGGRWLGANTPAGRFALVAGAMVALVFVSAASYRLFENPVRRRLNDLFDRWRPREAALAVLATPERGTP</sequence>
<organism evidence="3 4">
    <name type="scientific">Pseudolabrys taiwanensis</name>
    <dbReference type="NCBI Taxonomy" id="331696"/>
    <lineage>
        <taxon>Bacteria</taxon>
        <taxon>Pseudomonadati</taxon>
        <taxon>Pseudomonadota</taxon>
        <taxon>Alphaproteobacteria</taxon>
        <taxon>Hyphomicrobiales</taxon>
        <taxon>Xanthobacteraceae</taxon>
        <taxon>Pseudolabrys</taxon>
    </lineage>
</organism>
<keyword evidence="3" id="KW-0012">Acyltransferase</keyword>
<protein>
    <submittedName>
        <fullName evidence="3">Acyltransferase</fullName>
    </submittedName>
</protein>
<accession>A0A345ZWA6</accession>
<keyword evidence="3" id="KW-0808">Transferase</keyword>
<keyword evidence="1" id="KW-0472">Membrane</keyword>
<dbReference type="EMBL" id="CP031417">
    <property type="protein sequence ID" value="AXK81203.1"/>
    <property type="molecule type" value="Genomic_DNA"/>
</dbReference>
<evidence type="ECO:0000313" key="4">
    <source>
        <dbReference type="Proteomes" id="UP000254889"/>
    </source>
</evidence>
<feature type="domain" description="Acyltransferase 3" evidence="2">
    <location>
        <begin position="23"/>
        <end position="342"/>
    </location>
</feature>
<feature type="transmembrane region" description="Helical" evidence="1">
    <location>
        <begin position="326"/>
        <end position="350"/>
    </location>
</feature>
<feature type="transmembrane region" description="Helical" evidence="1">
    <location>
        <begin position="299"/>
        <end position="320"/>
    </location>
</feature>
<feature type="transmembrane region" description="Helical" evidence="1">
    <location>
        <begin position="267"/>
        <end position="287"/>
    </location>
</feature>
<dbReference type="GO" id="GO:0000271">
    <property type="term" value="P:polysaccharide biosynthetic process"/>
    <property type="evidence" value="ECO:0007669"/>
    <property type="project" value="TreeGrafter"/>
</dbReference>
<dbReference type="PANTHER" id="PTHR23028">
    <property type="entry name" value="ACETYLTRANSFERASE"/>
    <property type="match status" value="1"/>
</dbReference>
<evidence type="ECO:0000256" key="1">
    <source>
        <dbReference type="SAM" id="Phobius"/>
    </source>
</evidence>
<dbReference type="OrthoDB" id="9796461at2"/>
<dbReference type="KEGG" id="ptaw:DW352_12170"/>
<evidence type="ECO:0000259" key="2">
    <source>
        <dbReference type="Pfam" id="PF01757"/>
    </source>
</evidence>
<dbReference type="AlphaFoldDB" id="A0A345ZWA6"/>